<keyword evidence="3" id="KW-1185">Reference proteome</keyword>
<feature type="compositionally biased region" description="Basic and acidic residues" evidence="1">
    <location>
        <begin position="118"/>
        <end position="130"/>
    </location>
</feature>
<feature type="region of interest" description="Disordered" evidence="1">
    <location>
        <begin position="57"/>
        <end position="78"/>
    </location>
</feature>
<reference evidence="2 3" key="1">
    <citation type="journal article" date="2020" name="Mol. Plant">
        <title>The Chromosome-Based Rubber Tree Genome Provides New Insights into Spurge Genome Evolution and Rubber Biosynthesis.</title>
        <authorList>
            <person name="Liu J."/>
            <person name="Shi C."/>
            <person name="Shi C.C."/>
            <person name="Li W."/>
            <person name="Zhang Q.J."/>
            <person name="Zhang Y."/>
            <person name="Li K."/>
            <person name="Lu H.F."/>
            <person name="Shi C."/>
            <person name="Zhu S.T."/>
            <person name="Xiao Z.Y."/>
            <person name="Nan H."/>
            <person name="Yue Y."/>
            <person name="Zhu X.G."/>
            <person name="Wu Y."/>
            <person name="Hong X.N."/>
            <person name="Fan G.Y."/>
            <person name="Tong Y."/>
            <person name="Zhang D."/>
            <person name="Mao C.L."/>
            <person name="Liu Y.L."/>
            <person name="Hao S.J."/>
            <person name="Liu W.Q."/>
            <person name="Lv M.Q."/>
            <person name="Zhang H.B."/>
            <person name="Liu Y."/>
            <person name="Hu-Tang G.R."/>
            <person name="Wang J.P."/>
            <person name="Wang J.H."/>
            <person name="Sun Y.H."/>
            <person name="Ni S.B."/>
            <person name="Chen W.B."/>
            <person name="Zhang X.C."/>
            <person name="Jiao Y.N."/>
            <person name="Eichler E.E."/>
            <person name="Li G.H."/>
            <person name="Liu X."/>
            <person name="Gao L.Z."/>
        </authorList>
    </citation>
    <scope>NUCLEOTIDE SEQUENCE [LARGE SCALE GENOMIC DNA]</scope>
    <source>
        <strain evidence="3">cv. GT1</strain>
        <tissue evidence="2">Leaf</tissue>
    </source>
</reference>
<accession>A0A6A6M107</accession>
<proteinExistence type="predicted"/>
<comment type="caution">
    <text evidence="2">The sequence shown here is derived from an EMBL/GenBank/DDBJ whole genome shotgun (WGS) entry which is preliminary data.</text>
</comment>
<protein>
    <submittedName>
        <fullName evidence="2">Uncharacterized protein</fullName>
    </submittedName>
</protein>
<evidence type="ECO:0000256" key="1">
    <source>
        <dbReference type="SAM" id="MobiDB-lite"/>
    </source>
</evidence>
<sequence length="159" mass="17499">MSSVVPCTSKAVSRTESRKDIIEIVKTKLATIKEEPEQAEMCELKRTPVRVNLQVAKSTVKKKKKKKKSSINKGKNRRCSVPRFGLKESYALFMAAGFASKAAISDPCLYALMSASQSDRDISKVGGRTDLDDDEDDEVKISGGSPIRDRGSTIDIDKK</sequence>
<organism evidence="2 3">
    <name type="scientific">Hevea brasiliensis</name>
    <name type="common">Para rubber tree</name>
    <name type="synonym">Siphonia brasiliensis</name>
    <dbReference type="NCBI Taxonomy" id="3981"/>
    <lineage>
        <taxon>Eukaryota</taxon>
        <taxon>Viridiplantae</taxon>
        <taxon>Streptophyta</taxon>
        <taxon>Embryophyta</taxon>
        <taxon>Tracheophyta</taxon>
        <taxon>Spermatophyta</taxon>
        <taxon>Magnoliopsida</taxon>
        <taxon>eudicotyledons</taxon>
        <taxon>Gunneridae</taxon>
        <taxon>Pentapetalae</taxon>
        <taxon>rosids</taxon>
        <taxon>fabids</taxon>
        <taxon>Malpighiales</taxon>
        <taxon>Euphorbiaceae</taxon>
        <taxon>Crotonoideae</taxon>
        <taxon>Micrandreae</taxon>
        <taxon>Hevea</taxon>
    </lineage>
</organism>
<name>A0A6A6M107_HEVBR</name>
<dbReference type="AlphaFoldDB" id="A0A6A6M107"/>
<feature type="compositionally biased region" description="Basic residues" evidence="1">
    <location>
        <begin position="59"/>
        <end position="78"/>
    </location>
</feature>
<feature type="region of interest" description="Disordered" evidence="1">
    <location>
        <begin position="117"/>
        <end position="159"/>
    </location>
</feature>
<dbReference type="Proteomes" id="UP000467840">
    <property type="component" value="Chromosome 9"/>
</dbReference>
<evidence type="ECO:0000313" key="2">
    <source>
        <dbReference type="EMBL" id="KAF2307362.1"/>
    </source>
</evidence>
<dbReference type="EMBL" id="JAAGAX010000008">
    <property type="protein sequence ID" value="KAF2307362.1"/>
    <property type="molecule type" value="Genomic_DNA"/>
</dbReference>
<feature type="compositionally biased region" description="Basic and acidic residues" evidence="1">
    <location>
        <begin position="147"/>
        <end position="159"/>
    </location>
</feature>
<gene>
    <name evidence="2" type="ORF">GH714_026630</name>
</gene>
<evidence type="ECO:0000313" key="3">
    <source>
        <dbReference type="Proteomes" id="UP000467840"/>
    </source>
</evidence>